<dbReference type="EMBL" id="JAWDJW010011903">
    <property type="protein sequence ID" value="KAK3044462.1"/>
    <property type="molecule type" value="Genomic_DNA"/>
</dbReference>
<keyword evidence="2" id="KW-1185">Reference proteome</keyword>
<reference evidence="1" key="1">
    <citation type="submission" date="2024-09" db="EMBL/GenBank/DDBJ databases">
        <title>Black Yeasts Isolated from many extreme environments.</title>
        <authorList>
            <person name="Coleine C."/>
            <person name="Stajich J.E."/>
            <person name="Selbmann L."/>
        </authorList>
    </citation>
    <scope>NUCLEOTIDE SEQUENCE</scope>
    <source>
        <strain evidence="1">CCFEE 5737</strain>
    </source>
</reference>
<organism evidence="1 2">
    <name type="scientific">Coniosporium uncinatum</name>
    <dbReference type="NCBI Taxonomy" id="93489"/>
    <lineage>
        <taxon>Eukaryota</taxon>
        <taxon>Fungi</taxon>
        <taxon>Dikarya</taxon>
        <taxon>Ascomycota</taxon>
        <taxon>Pezizomycotina</taxon>
        <taxon>Dothideomycetes</taxon>
        <taxon>Dothideomycetes incertae sedis</taxon>
        <taxon>Coniosporium</taxon>
    </lineage>
</organism>
<evidence type="ECO:0000313" key="1">
    <source>
        <dbReference type="EMBL" id="KAK3044462.1"/>
    </source>
</evidence>
<dbReference type="Proteomes" id="UP001186974">
    <property type="component" value="Unassembled WGS sequence"/>
</dbReference>
<protein>
    <submittedName>
        <fullName evidence="1">Uncharacterized protein</fullName>
    </submittedName>
</protein>
<accession>A0ACC3CT96</accession>
<name>A0ACC3CT96_9PEZI</name>
<gene>
    <name evidence="1" type="ORF">LTS18_001222</name>
</gene>
<sequence>MTGVGATVVSSYDLDQWAKATFGLDEIVSTGLLCLGFTGIGWLLGPSVGSGVFGLMYRRLGSQIAVKEREFYNRIKKYRVDPANSSIQNPVPDFYGEKIGSVADYRRWLKDQRAFNLKRGKSMF</sequence>
<comment type="caution">
    <text evidence="1">The sequence shown here is derived from an EMBL/GenBank/DDBJ whole genome shotgun (WGS) entry which is preliminary data.</text>
</comment>
<proteinExistence type="predicted"/>
<evidence type="ECO:0000313" key="2">
    <source>
        <dbReference type="Proteomes" id="UP001186974"/>
    </source>
</evidence>